<dbReference type="AlphaFoldDB" id="T1CEY0"/>
<dbReference type="PANTHER" id="PTHR37426:SF1">
    <property type="entry name" value="RIBOSOMAL RNA LARGE SUBUNIT METHYLTRANSFERASE J"/>
    <property type="match status" value="1"/>
</dbReference>
<proteinExistence type="predicted"/>
<gene>
    <name evidence="1" type="ORF">B1A_00167</name>
</gene>
<dbReference type="InterPro" id="IPR007473">
    <property type="entry name" value="RlmJ"/>
</dbReference>
<dbReference type="Gene3D" id="3.40.50.150">
    <property type="entry name" value="Vaccinia Virus protein VP39"/>
    <property type="match status" value="1"/>
</dbReference>
<reference evidence="1" key="1">
    <citation type="submission" date="2013-08" db="EMBL/GenBank/DDBJ databases">
        <authorList>
            <person name="Mendez C."/>
            <person name="Richter M."/>
            <person name="Ferrer M."/>
            <person name="Sanchez J."/>
        </authorList>
    </citation>
    <scope>NUCLEOTIDE SEQUENCE</scope>
</reference>
<dbReference type="GO" id="GO:0070475">
    <property type="term" value="P:rRNA base methylation"/>
    <property type="evidence" value="ECO:0007669"/>
    <property type="project" value="InterPro"/>
</dbReference>
<comment type="caution">
    <text evidence="1">The sequence shown here is derived from an EMBL/GenBank/DDBJ whole genome shotgun (WGS) entry which is preliminary data.</text>
</comment>
<feature type="non-terminal residue" evidence="1">
    <location>
        <position position="212"/>
    </location>
</feature>
<dbReference type="InterPro" id="IPR029063">
    <property type="entry name" value="SAM-dependent_MTases_sf"/>
</dbReference>
<evidence type="ECO:0000313" key="1">
    <source>
        <dbReference type="EMBL" id="EQD81117.1"/>
    </source>
</evidence>
<dbReference type="Pfam" id="PF04378">
    <property type="entry name" value="RsmJ"/>
    <property type="match status" value="1"/>
</dbReference>
<dbReference type="PANTHER" id="PTHR37426">
    <property type="entry name" value="RIBOSOMAL RNA LARGE SUBUNIT METHYLTRANSFERASE J"/>
    <property type="match status" value="1"/>
</dbReference>
<name>T1CEY0_9ZZZZ</name>
<dbReference type="EMBL" id="AUZX01000131">
    <property type="protein sequence ID" value="EQD81117.1"/>
    <property type="molecule type" value="Genomic_DNA"/>
</dbReference>
<protein>
    <submittedName>
        <fullName evidence="1">Protein containing DUF519</fullName>
    </submittedName>
</protein>
<sequence length="212" mass="23363">MQRCPGARWQLSDLPRRAMGANPVPLRALCRRVLPSVPEQVRCIRAYSGRMKYRHLHHAGNFADVHKHVTLLAALGALKRKEKGFLYFETHAGRGVYDLADSAAESRHGIGRLVGTECVAAPLRRYLVLLEQLRAARGGARLYPGSPWLAASELRAQDRAVFIESVPEEARALERALSAVGTARIRAEVGDGFEKLRSALPPSQGRALTLID</sequence>
<accession>T1CEY0</accession>
<organism evidence="1">
    <name type="scientific">mine drainage metagenome</name>
    <dbReference type="NCBI Taxonomy" id="410659"/>
    <lineage>
        <taxon>unclassified sequences</taxon>
        <taxon>metagenomes</taxon>
        <taxon>ecological metagenomes</taxon>
    </lineage>
</organism>
<dbReference type="GO" id="GO:0036307">
    <property type="term" value="F:23S rRNA (adenine(2030)-N(6))-methyltransferase activity"/>
    <property type="evidence" value="ECO:0007669"/>
    <property type="project" value="TreeGrafter"/>
</dbReference>
<reference evidence="1" key="2">
    <citation type="journal article" date="2014" name="ISME J.">
        <title>Microbial stratification in low pH oxic and suboxic macroscopic growths along an acid mine drainage.</title>
        <authorList>
            <person name="Mendez-Garcia C."/>
            <person name="Mesa V."/>
            <person name="Sprenger R.R."/>
            <person name="Richter M."/>
            <person name="Diez M.S."/>
            <person name="Solano J."/>
            <person name="Bargiela R."/>
            <person name="Golyshina O.V."/>
            <person name="Manteca A."/>
            <person name="Ramos J.L."/>
            <person name="Gallego J.R."/>
            <person name="Llorente I."/>
            <person name="Martins Dos Santos V.A."/>
            <person name="Jensen O.N."/>
            <person name="Pelaez A.I."/>
            <person name="Sanchez J."/>
            <person name="Ferrer M."/>
        </authorList>
    </citation>
    <scope>NUCLEOTIDE SEQUENCE</scope>
</reference>
<dbReference type="GO" id="GO:0005829">
    <property type="term" value="C:cytosol"/>
    <property type="evidence" value="ECO:0007669"/>
    <property type="project" value="TreeGrafter"/>
</dbReference>
<dbReference type="SUPFAM" id="SSF53335">
    <property type="entry name" value="S-adenosyl-L-methionine-dependent methyltransferases"/>
    <property type="match status" value="1"/>
</dbReference>